<sequence length="84" mass="9454">MQAGKLRHRVEIQRAINSQDAQSGANIETWQTIARVWASLEPLSARDFIAAQAARNQITARAVIRYRKQITAGMRLIHASGHYL</sequence>
<dbReference type="InterPro" id="IPR038666">
    <property type="entry name" value="SSP1_head-tail_sf"/>
</dbReference>
<organism evidence="1 2">
    <name type="scientific">Ventosimonas gracilis</name>
    <dbReference type="NCBI Taxonomy" id="1680762"/>
    <lineage>
        <taxon>Bacteria</taxon>
        <taxon>Pseudomonadati</taxon>
        <taxon>Pseudomonadota</taxon>
        <taxon>Gammaproteobacteria</taxon>
        <taxon>Pseudomonadales</taxon>
        <taxon>Ventosimonadaceae</taxon>
        <taxon>Ventosimonas</taxon>
    </lineage>
</organism>
<dbReference type="OrthoDB" id="8640229at2"/>
<dbReference type="Proteomes" id="UP000072660">
    <property type="component" value="Unassembled WGS sequence"/>
</dbReference>
<dbReference type="Pfam" id="PF05521">
    <property type="entry name" value="Phage_HCP"/>
    <property type="match status" value="1"/>
</dbReference>
<protein>
    <submittedName>
        <fullName evidence="1">Head-tail adaptor protein</fullName>
    </submittedName>
</protein>
<dbReference type="AlphaFoldDB" id="A0A139SVQ6"/>
<dbReference type="EMBL" id="LSZO01000098">
    <property type="protein sequence ID" value="KXU38696.1"/>
    <property type="molecule type" value="Genomic_DNA"/>
</dbReference>
<comment type="caution">
    <text evidence="1">The sequence shown here is derived from an EMBL/GenBank/DDBJ whole genome shotgun (WGS) entry which is preliminary data.</text>
</comment>
<evidence type="ECO:0000313" key="2">
    <source>
        <dbReference type="Proteomes" id="UP000072660"/>
    </source>
</evidence>
<evidence type="ECO:0000313" key="1">
    <source>
        <dbReference type="EMBL" id="KXU38696.1"/>
    </source>
</evidence>
<proteinExistence type="predicted"/>
<accession>A0A139SVQ6</accession>
<name>A0A139SVQ6_9GAMM</name>
<reference evidence="1 2" key="1">
    <citation type="submission" date="2016-02" db="EMBL/GenBank/DDBJ databases">
        <authorList>
            <person name="Wen L."/>
            <person name="He K."/>
            <person name="Yang H."/>
        </authorList>
    </citation>
    <scope>NUCLEOTIDE SEQUENCE [LARGE SCALE GENOMIC DNA]</scope>
    <source>
        <strain evidence="1 2">CV58</strain>
    </source>
</reference>
<dbReference type="Gene3D" id="2.40.10.270">
    <property type="entry name" value="Bacteriophage SPP1 head-tail adaptor protein"/>
    <property type="match status" value="1"/>
</dbReference>
<dbReference type="NCBIfam" id="TIGR01563">
    <property type="entry name" value="gp16_SPP1"/>
    <property type="match status" value="1"/>
</dbReference>
<dbReference type="RefSeq" id="WP_068388715.1">
    <property type="nucleotide sequence ID" value="NZ_LSZO01000098.1"/>
</dbReference>
<feature type="non-terminal residue" evidence="1">
    <location>
        <position position="84"/>
    </location>
</feature>
<dbReference type="InterPro" id="IPR008767">
    <property type="entry name" value="Phage_SPP1_head-tail_adaptor"/>
</dbReference>
<keyword evidence="2" id="KW-1185">Reference proteome</keyword>
<gene>
    <name evidence="1" type="ORF">AXE65_12410</name>
</gene>